<evidence type="ECO:0000313" key="7">
    <source>
        <dbReference type="Proteomes" id="UP001595896"/>
    </source>
</evidence>
<feature type="transmembrane region" description="Helical" evidence="5">
    <location>
        <begin position="12"/>
        <end position="33"/>
    </location>
</feature>
<protein>
    <submittedName>
        <fullName evidence="6">DUF4870 domain-containing protein</fullName>
    </submittedName>
</protein>
<reference evidence="7" key="1">
    <citation type="journal article" date="2019" name="Int. J. Syst. Evol. Microbiol.">
        <title>The Global Catalogue of Microorganisms (GCM) 10K type strain sequencing project: providing services to taxonomists for standard genome sequencing and annotation.</title>
        <authorList>
            <consortium name="The Broad Institute Genomics Platform"/>
            <consortium name="The Broad Institute Genome Sequencing Center for Infectious Disease"/>
            <person name="Wu L."/>
            <person name="Ma J."/>
        </authorList>
    </citation>
    <scope>NUCLEOTIDE SEQUENCE [LARGE SCALE GENOMIC DNA]</scope>
    <source>
        <strain evidence="7">JCM 12165</strain>
    </source>
</reference>
<dbReference type="EMBL" id="JBHSGK010000003">
    <property type="protein sequence ID" value="MFC4735367.1"/>
    <property type="molecule type" value="Genomic_DNA"/>
</dbReference>
<dbReference type="Proteomes" id="UP001595896">
    <property type="component" value="Unassembled WGS sequence"/>
</dbReference>
<keyword evidence="7" id="KW-1185">Reference proteome</keyword>
<evidence type="ECO:0000256" key="3">
    <source>
        <dbReference type="ARBA" id="ARBA00022989"/>
    </source>
</evidence>
<proteinExistence type="predicted"/>
<dbReference type="Pfam" id="PF09685">
    <property type="entry name" value="MamF_MmsF"/>
    <property type="match status" value="1"/>
</dbReference>
<gene>
    <name evidence="6" type="ORF">ACFO4L_02100</name>
</gene>
<keyword evidence="4 5" id="KW-0472">Membrane</keyword>
<organism evidence="6 7">
    <name type="scientific">Bacillus daqingensis</name>
    <dbReference type="NCBI Taxonomy" id="872396"/>
    <lineage>
        <taxon>Bacteria</taxon>
        <taxon>Bacillati</taxon>
        <taxon>Bacillota</taxon>
        <taxon>Bacilli</taxon>
        <taxon>Bacillales</taxon>
        <taxon>Bacillaceae</taxon>
        <taxon>Bacillus</taxon>
    </lineage>
</organism>
<evidence type="ECO:0000256" key="4">
    <source>
        <dbReference type="ARBA" id="ARBA00023136"/>
    </source>
</evidence>
<evidence type="ECO:0000256" key="5">
    <source>
        <dbReference type="SAM" id="Phobius"/>
    </source>
</evidence>
<comment type="caution">
    <text evidence="6">The sequence shown here is derived from an EMBL/GenBank/DDBJ whole genome shotgun (WGS) entry which is preliminary data.</text>
</comment>
<dbReference type="RefSeq" id="WP_377907993.1">
    <property type="nucleotide sequence ID" value="NZ_JBHSGK010000003.1"/>
</dbReference>
<evidence type="ECO:0000313" key="6">
    <source>
        <dbReference type="EMBL" id="MFC4735367.1"/>
    </source>
</evidence>
<sequence length="113" mass="12881">MHQVKSEDKLLAGLIYITSFFFPIIAPLVIWIIRKNDSVFVDYHGREYFNLFISYFVYSVIAGILTLILIGWIILSVLGIALIILTIIGAVKAITGETYRFPLIFRLIPSVKM</sequence>
<keyword evidence="2 5" id="KW-0812">Transmembrane</keyword>
<comment type="subcellular location">
    <subcellularLocation>
        <location evidence="1">Membrane</location>
        <topology evidence="1">Multi-pass membrane protein</topology>
    </subcellularLocation>
</comment>
<evidence type="ECO:0000256" key="2">
    <source>
        <dbReference type="ARBA" id="ARBA00022692"/>
    </source>
</evidence>
<name>A0ABV9NT94_9BACI</name>
<feature type="transmembrane region" description="Helical" evidence="5">
    <location>
        <begin position="53"/>
        <end position="85"/>
    </location>
</feature>
<dbReference type="InterPro" id="IPR019109">
    <property type="entry name" value="MamF_MmsF"/>
</dbReference>
<evidence type="ECO:0000256" key="1">
    <source>
        <dbReference type="ARBA" id="ARBA00004141"/>
    </source>
</evidence>
<accession>A0ABV9NT94</accession>
<keyword evidence="3 5" id="KW-1133">Transmembrane helix</keyword>